<protein>
    <recommendedName>
        <fullName evidence="3">Thioredoxin domain-containing protein</fullName>
    </recommendedName>
</protein>
<reference evidence="2" key="1">
    <citation type="submission" date="2021-01" db="EMBL/GenBank/DDBJ databases">
        <authorList>
            <person name="Corre E."/>
            <person name="Pelletier E."/>
            <person name="Niang G."/>
            <person name="Scheremetjew M."/>
            <person name="Finn R."/>
            <person name="Kale V."/>
            <person name="Holt S."/>
            <person name="Cochrane G."/>
            <person name="Meng A."/>
            <person name="Brown T."/>
            <person name="Cohen L."/>
        </authorList>
    </citation>
    <scope>NUCLEOTIDE SEQUENCE</scope>
    <source>
        <strain evidence="2">CCMP1510</strain>
    </source>
</reference>
<dbReference type="AlphaFoldDB" id="A0A7S3JSH9"/>
<proteinExistence type="predicted"/>
<accession>A0A7S3JSH9</accession>
<organism evidence="2">
    <name type="scientific">Aureoumbra lagunensis</name>
    <dbReference type="NCBI Taxonomy" id="44058"/>
    <lineage>
        <taxon>Eukaryota</taxon>
        <taxon>Sar</taxon>
        <taxon>Stramenopiles</taxon>
        <taxon>Ochrophyta</taxon>
        <taxon>Pelagophyceae</taxon>
        <taxon>Pelagomonadales</taxon>
        <taxon>Aureoumbra</taxon>
    </lineage>
</organism>
<evidence type="ECO:0008006" key="3">
    <source>
        <dbReference type="Google" id="ProtNLM"/>
    </source>
</evidence>
<evidence type="ECO:0000313" key="2">
    <source>
        <dbReference type="EMBL" id="CAE0361980.1"/>
    </source>
</evidence>
<gene>
    <name evidence="2" type="ORF">ALAG00032_LOCUS2718</name>
</gene>
<evidence type="ECO:0000256" key="1">
    <source>
        <dbReference type="SAM" id="Coils"/>
    </source>
</evidence>
<feature type="coiled-coil region" evidence="1">
    <location>
        <begin position="160"/>
        <end position="191"/>
    </location>
</feature>
<name>A0A7S3JSH9_9STRA</name>
<sequence length="345" mass="40252">MILFFFFFQFVLCTLEVVDDFQSNDGRAILVQLSLVNENCEMCIETKKKWDTLVQEFHKNKEVFVSRLECDARDEALCMRIYEDIPTIFGYPSVIYGSPYALGVWYGNRDLNSLRNLASRLRAPCSPIRPDRCNRKQLHQIESMNALSVDDLDEIIVTATKKYENDYAEILRAIQNKREQILQRLEAYQLIADQDTQKLQQELNLARAVAKSVSGASYLFPSQLEEENDFTIHDTYSDSDLLAPLYDDYLYGDEEYHVYDEYDQDLHLFPNRNRFGDDYDYEDIDATEYYYDFYSSENYAQSADYDNTYYYYGTPVAGTSSYAGTVNDGDAMPSAWQRRRNAEST</sequence>
<keyword evidence="1" id="KW-0175">Coiled coil</keyword>
<dbReference type="EMBL" id="HBIJ01003825">
    <property type="protein sequence ID" value="CAE0361980.1"/>
    <property type="molecule type" value="Transcribed_RNA"/>
</dbReference>